<feature type="region of interest" description="Disordered" evidence="5">
    <location>
        <begin position="134"/>
        <end position="154"/>
    </location>
</feature>
<proteinExistence type="predicted"/>
<evidence type="ECO:0000256" key="3">
    <source>
        <dbReference type="ARBA" id="ARBA00022989"/>
    </source>
</evidence>
<dbReference type="PANTHER" id="PTHR36985">
    <property type="entry name" value="TRANSLOCATION AND ASSEMBLY MODULE SUBUNIT TAMB"/>
    <property type="match status" value="1"/>
</dbReference>
<accession>A0A840I0G4</accession>
<gene>
    <name evidence="8" type="ORF">GGQ59_000100</name>
</gene>
<keyword evidence="9" id="KW-1185">Reference proteome</keyword>
<evidence type="ECO:0000313" key="8">
    <source>
        <dbReference type="EMBL" id="MBB4657600.1"/>
    </source>
</evidence>
<evidence type="ECO:0000256" key="5">
    <source>
        <dbReference type="SAM" id="MobiDB-lite"/>
    </source>
</evidence>
<dbReference type="GO" id="GO:0009306">
    <property type="term" value="P:protein secretion"/>
    <property type="evidence" value="ECO:0007669"/>
    <property type="project" value="InterPro"/>
</dbReference>
<organism evidence="8 9">
    <name type="scientific">Parvularcula dongshanensis</name>
    <dbReference type="NCBI Taxonomy" id="1173995"/>
    <lineage>
        <taxon>Bacteria</taxon>
        <taxon>Pseudomonadati</taxon>
        <taxon>Pseudomonadota</taxon>
        <taxon>Alphaproteobacteria</taxon>
        <taxon>Parvularculales</taxon>
        <taxon>Parvularculaceae</taxon>
        <taxon>Parvularcula</taxon>
    </lineage>
</organism>
<keyword evidence="2 6" id="KW-0812">Transmembrane</keyword>
<dbReference type="InterPro" id="IPR007452">
    <property type="entry name" value="TamB_C"/>
</dbReference>
<dbReference type="Pfam" id="PF04357">
    <property type="entry name" value="TamB"/>
    <property type="match status" value="1"/>
</dbReference>
<dbReference type="Proteomes" id="UP000563524">
    <property type="component" value="Unassembled WGS sequence"/>
</dbReference>
<comment type="subcellular location">
    <subcellularLocation>
        <location evidence="1">Membrane</location>
        <topology evidence="1">Single-pass membrane protein</topology>
    </subcellularLocation>
</comment>
<dbReference type="GO" id="GO:0005886">
    <property type="term" value="C:plasma membrane"/>
    <property type="evidence" value="ECO:0007669"/>
    <property type="project" value="InterPro"/>
</dbReference>
<reference evidence="8 9" key="1">
    <citation type="submission" date="2020-08" db="EMBL/GenBank/DDBJ databases">
        <title>Genomic Encyclopedia of Type Strains, Phase IV (KMG-IV): sequencing the most valuable type-strain genomes for metagenomic binning, comparative biology and taxonomic classification.</title>
        <authorList>
            <person name="Goeker M."/>
        </authorList>
    </citation>
    <scope>NUCLEOTIDE SEQUENCE [LARGE SCALE GENOMIC DNA]</scope>
    <source>
        <strain evidence="8 9">DSM 102850</strain>
    </source>
</reference>
<evidence type="ECO:0000256" key="4">
    <source>
        <dbReference type="ARBA" id="ARBA00023136"/>
    </source>
</evidence>
<evidence type="ECO:0000256" key="2">
    <source>
        <dbReference type="ARBA" id="ARBA00022692"/>
    </source>
</evidence>
<dbReference type="GO" id="GO:0097347">
    <property type="term" value="C:TAM protein secretion complex"/>
    <property type="evidence" value="ECO:0007669"/>
    <property type="project" value="TreeGrafter"/>
</dbReference>
<dbReference type="PANTHER" id="PTHR36985:SF1">
    <property type="entry name" value="TRANSLOCATION AND ASSEMBLY MODULE SUBUNIT TAMB"/>
    <property type="match status" value="1"/>
</dbReference>
<name>A0A840I0G4_9PROT</name>
<evidence type="ECO:0000259" key="7">
    <source>
        <dbReference type="Pfam" id="PF04357"/>
    </source>
</evidence>
<evidence type="ECO:0000256" key="6">
    <source>
        <dbReference type="SAM" id="Phobius"/>
    </source>
</evidence>
<feature type="transmembrane region" description="Helical" evidence="6">
    <location>
        <begin position="23"/>
        <end position="45"/>
    </location>
</feature>
<evidence type="ECO:0000313" key="9">
    <source>
        <dbReference type="Proteomes" id="UP000563524"/>
    </source>
</evidence>
<protein>
    <submittedName>
        <fullName evidence="8">Autotransporter translocation and assembly factor TamB</fullName>
    </submittedName>
</protein>
<dbReference type="EMBL" id="JACHOB010000001">
    <property type="protein sequence ID" value="MBB4657600.1"/>
    <property type="molecule type" value="Genomic_DNA"/>
</dbReference>
<feature type="domain" description="Translocation and assembly module TamB C-terminal" evidence="7">
    <location>
        <begin position="970"/>
        <end position="1318"/>
    </location>
</feature>
<comment type="caution">
    <text evidence="8">The sequence shown here is derived from an EMBL/GenBank/DDBJ whole genome shotgun (WGS) entry which is preliminary data.</text>
</comment>
<dbReference type="RefSeq" id="WP_183814828.1">
    <property type="nucleotide sequence ID" value="NZ_JACHOB010000001.1"/>
</dbReference>
<evidence type="ECO:0000256" key="1">
    <source>
        <dbReference type="ARBA" id="ARBA00004167"/>
    </source>
</evidence>
<sequence>MLKEADAPAGQPPVRHHHWWARALRWLGVLLVVLIALLLLAVFVLPKTDLGRGFLDRTARPIVEEQVRAQLGSDIDFAPLQGALPGELILEDVVLSENGEPWFTADRIRLDWSPLALIRRDIVVNELAIRAAELHRPPPPRPEQPQKLQEESGPLDLPSITVKRFVIDPLTIDEPVAGDRYVIEALASLDAAGQDIAATIDLKTASGSDTIALDVDYDPETLAADVTVTSREDGLIATLSRAEGPVTIRFDGEGPLASWGGQLDADVGGYGSAEARLTGDLRSLAAAKFEGTVRPGPVLPPIVSQITGDALTLNLSTLKEGEALSLRIDDARGRFGRLAGDVQLSSPAAETVEADLSGRLSETLMAEFGAVDLAGPVSLEAQADQTETGWTFDGNLQAGRLSAQVQDGSTGTEAPFQGTVTLRAPTFALGNDRLDPILAGGLRVRAAIDYRADGSLAVADIDARAGAEATRIAVTGNANYDTNTQGFDAQVNANVAQDALGTLLGTGQYDGPLVADVAASGTPQDAQVRLNAQLPAGAIEGAAFGTGSLRADFAGLPSAPDGRLTLTSTDGAYSGDVRLRQEGQTFVVDTLAFEGGGLRLTGEGRGNPETRAVSARFNLDAGTSTTLLTGQTVGGTADATVEIAPEGGPVAIDVAARNLTFNDISVTSADIEANGPLNAVRYEVALDDASLPAVFLSFLQTAGTADVATPQRRVEIDRLRVGVNDDASENTVSLLAPTAVEFGEVIALDETRLDWLGDATLTAQARYAPDLWVAEVTGRGLSLPGLDAAADIDLAVDTREATPGRVQVTANATPEDADETYTLTLDGTWSGEQVSADAGLGRSGSQDIAQADIAFPVRLTREGGQLGIELPEEGLEGRVRYQDELAPLYAFVPVDTEYLTGRLDADVRLSGALTAPAADGTVRLTGGRFEEEQVGIVLQDITANADLAYSGDATAVTLTLNGADANGRADAVNVQGDVRMSADSSNVDVTVRLDEAQLADTPELEFRASSDIALQGPLDRLALAGTLNIEELDAQIPTIESNGAPTYVPVNVVRTDAPEEDRTGEIAAPPPPPFKIALDLRIRGNNAIFVRGRGLDSEWSTDLRITGTTLNPVIGGDIRILDGTFDFAGRTFDLTQGTVNFQRGETIDPRLNIQAEYDAGSGSNAVTAIVNVRGPASDPEITLSSNPPRPQEDVMALILFGKQPTELTALESLQIANAVAKLSGKSPLGGGGPGIGDKLRSSLGLDALSFGVDSETGQGTLGIGKYITDDVYVSARQSAGDTGSEITVTYEVTDNVTLESILEPNGTQGVSANYKKDY</sequence>
<keyword evidence="3 6" id="KW-1133">Transmembrane helix</keyword>
<keyword evidence="4 6" id="KW-0472">Membrane</keyword>